<reference evidence="1 2" key="1">
    <citation type="journal article" date="2023" name="Hortic Res">
        <title>Pangenome of water caltrop reveals structural variations and asymmetric subgenome divergence after allopolyploidization.</title>
        <authorList>
            <person name="Zhang X."/>
            <person name="Chen Y."/>
            <person name="Wang L."/>
            <person name="Yuan Y."/>
            <person name="Fang M."/>
            <person name="Shi L."/>
            <person name="Lu R."/>
            <person name="Comes H.P."/>
            <person name="Ma Y."/>
            <person name="Chen Y."/>
            <person name="Huang G."/>
            <person name="Zhou Y."/>
            <person name="Zheng Z."/>
            <person name="Qiu Y."/>
        </authorList>
    </citation>
    <scope>NUCLEOTIDE SEQUENCE [LARGE SCALE GENOMIC DNA]</scope>
    <source>
        <tissue evidence="1">Roots</tissue>
    </source>
</reference>
<dbReference type="Gene3D" id="1.20.1050.10">
    <property type="match status" value="2"/>
</dbReference>
<dbReference type="InterPro" id="IPR036282">
    <property type="entry name" value="Glutathione-S-Trfase_C_sf"/>
</dbReference>
<comment type="caution">
    <text evidence="1">The sequence shown here is derived from an EMBL/GenBank/DDBJ whole genome shotgun (WGS) entry which is preliminary data.</text>
</comment>
<dbReference type="GO" id="GO:0005739">
    <property type="term" value="C:mitochondrion"/>
    <property type="evidence" value="ECO:0007669"/>
    <property type="project" value="TreeGrafter"/>
</dbReference>
<organism evidence="1 2">
    <name type="scientific">Trapa incisa</name>
    <dbReference type="NCBI Taxonomy" id="236973"/>
    <lineage>
        <taxon>Eukaryota</taxon>
        <taxon>Viridiplantae</taxon>
        <taxon>Streptophyta</taxon>
        <taxon>Embryophyta</taxon>
        <taxon>Tracheophyta</taxon>
        <taxon>Spermatophyta</taxon>
        <taxon>Magnoliopsida</taxon>
        <taxon>eudicotyledons</taxon>
        <taxon>Gunneridae</taxon>
        <taxon>Pentapetalae</taxon>
        <taxon>rosids</taxon>
        <taxon>malvids</taxon>
        <taxon>Myrtales</taxon>
        <taxon>Lythraceae</taxon>
        <taxon>Trapa</taxon>
    </lineage>
</organism>
<gene>
    <name evidence="1" type="ORF">SAY87_022230</name>
</gene>
<dbReference type="PANTHER" id="PTHR12782">
    <property type="entry name" value="MICROSOMAL PROSTAGLANDIN E SYNTHASE-2"/>
    <property type="match status" value="1"/>
</dbReference>
<name>A0AAN7JV57_9MYRT</name>
<dbReference type="PANTHER" id="PTHR12782:SF5">
    <property type="entry name" value="PROSTAGLANDIN E SYNTHASE 2"/>
    <property type="match status" value="1"/>
</dbReference>
<dbReference type="GO" id="GO:0050220">
    <property type="term" value="F:prostaglandin-E synthase activity"/>
    <property type="evidence" value="ECO:0007669"/>
    <property type="project" value="TreeGrafter"/>
</dbReference>
<evidence type="ECO:0000313" key="2">
    <source>
        <dbReference type="Proteomes" id="UP001345219"/>
    </source>
</evidence>
<dbReference type="AlphaFoldDB" id="A0AAN7JV57"/>
<protein>
    <submittedName>
        <fullName evidence="1">Uncharacterized protein</fullName>
    </submittedName>
</protein>
<proteinExistence type="predicted"/>
<dbReference type="Proteomes" id="UP001345219">
    <property type="component" value="Chromosome 16"/>
</dbReference>
<evidence type="ECO:0000313" key="1">
    <source>
        <dbReference type="EMBL" id="KAK4753432.1"/>
    </source>
</evidence>
<sequence length="170" mass="19464">MEVQELCSTRNLILQICYGHISFPTAIIDELFQQMPPDNLANDVEESKWYRWVDNHLVHVLSPNIYRTPSEALESFNYITSHDRVKPNLADLAVFGVLRPIRNLESGNDMVENTPIGEWRKQLVILLECSPDKIYSWALTLDSVPLPASVKYFSFSHSLWKALLASMKTG</sequence>
<dbReference type="EMBL" id="JAXIOK010000016">
    <property type="protein sequence ID" value="KAK4753432.1"/>
    <property type="molecule type" value="Genomic_DNA"/>
</dbReference>
<dbReference type="SUPFAM" id="SSF47616">
    <property type="entry name" value="GST C-terminal domain-like"/>
    <property type="match status" value="2"/>
</dbReference>
<accession>A0AAN7JV57</accession>
<keyword evidence="2" id="KW-1185">Reference proteome</keyword>